<gene>
    <name evidence="34" type="ORF">TCEB3V08_LOCUS5011</name>
</gene>
<evidence type="ECO:0000256" key="13">
    <source>
        <dbReference type="ARBA" id="ARBA00022825"/>
    </source>
</evidence>
<feature type="domain" description="Peptidase S8/S53" evidence="30">
    <location>
        <begin position="181"/>
        <end position="412"/>
    </location>
</feature>
<comment type="subcellular location">
    <subcellularLocation>
        <location evidence="2">Endoplasmic reticulum membrane</location>
        <topology evidence="2">Single-pass type I membrane protein</topology>
    </subcellularLocation>
    <subcellularLocation>
        <location evidence="3">Golgi apparatus membrane</location>
        <topology evidence="3">Single-pass membrane protein</topology>
    </subcellularLocation>
</comment>
<evidence type="ECO:0000256" key="29">
    <source>
        <dbReference type="SAM" id="Phobius"/>
    </source>
</evidence>
<evidence type="ECO:0000256" key="19">
    <source>
        <dbReference type="ARBA" id="ARBA00023145"/>
    </source>
</evidence>
<evidence type="ECO:0000256" key="2">
    <source>
        <dbReference type="ARBA" id="ARBA00004115"/>
    </source>
</evidence>
<evidence type="ECO:0000256" key="22">
    <source>
        <dbReference type="ARBA" id="ARBA00023221"/>
    </source>
</evidence>
<keyword evidence="11" id="KW-0068">Autocatalytic cleavage</keyword>
<keyword evidence="17" id="KW-0443">Lipid metabolism</keyword>
<keyword evidence="7 27" id="KW-0645">Protease</keyword>
<evidence type="ECO:0000256" key="4">
    <source>
        <dbReference type="ARBA" id="ARBA00011073"/>
    </source>
</evidence>
<sequence>MGCSEEEGAYLISYIRNYSVSEYIVAFKDYYKTNTRQKFITAALNGSGVDKWKILPRNNPASDFPSDFDVVMVREICLEETERLNGLSALNRHPSIRRVTPQRLVQRTLKYINVTEDCGGRNCSYNTWQSSRPLRRSSLSVKNQFWQSTGRHTSRRLLRAIPRQITQILKAETLWGMGITGTGVKVAVFDTGLAKTHPHFRKIKERTNWTNEKTLDDGLGHGTFVAGVIASCRECLGLAPDAELHVFRVFTNSQVSYTSWFLDAFNYAILKKINVLNLSIGGPDFMDHPFVDKVWELTANRVIMVSAIGNDGPLYGTLNNPADQMDVIGVGGINFEDQIAKFSSRGMTTWELPQGYGRVKPDIVTYGSGVQGSSIKGTCRSLSGTSVASPVVAGAVALLASVDDDVAVCGEVTDADIVTEVLNNNIQAEDGASGDEEDNSSVVQERPIPNAAEAMGHIQELKAFFEMFVCLISGVLHRGNAINPASMKQALMASARRLPGVNMFEQGHGKLDLIKAFHVLNSYKPQASLSPSYVDLSECQYMWPYCTQSLYYGAMPTIVNVTILNGLGVSGRLVGKPQWHPYTPHHGHFLDVALSHSELLWPWSGWLAVSIAVSRTAANWEGVAQGHVELTVESAPEDGEMEPRRSTVSLAIKAKIIPTPPRHKRILWDQYHNLRYPPGYFPRDNLLMKNDPLDWNGDHIHTNFKDMYQHLRNSGYYLEVLGSPFTCFDASQYGMVLLVDPEEEYFPEEVAKLKRDVDNGLSLIVFADWYNVTVMKKAKFYDENTRYRMGEKGGEGGVGGTEQGFCRSPRELEEASRIVQAEETTTKHAESPSHVFSWAWLSSRAESRNRPPFSLWNCMLEKGGQWKRMPRGRGQWWMPDTGGANIPALNDLLSSWGIALGDRVFEGDFMFGDHDMYYASGTSIARFPKDGIVITHILKDQGEDILGTKSKVTESVPVLGIIQSKASEKSGRVAVYGDSNCLDNSHLQKDCFWMLDALLEYSSMGHLPSIFKDHQTEFENHISELPQRMEGNHLYSPSCWQPTGQTLFQACWGSGPDKSLVSCMHLTWFPLGFNPTSTRLLRPWGTPLGGAFKPQRQSSDPGPPPLPTPSMGPASSPQHVSSNVHALLFIIKSTAGNLYKSQKLLSLSLEGPLPNLRDLAPNDIANGAIGEAGVAGVRWGTGLGDFEEDSLSSWPALLLMALSCTVVFLAYKYYRQRTRPRRKRPRLRRIMAVHHNGRVPTV</sequence>
<evidence type="ECO:0000259" key="31">
    <source>
        <dbReference type="Pfam" id="PF23001"/>
    </source>
</evidence>
<evidence type="ECO:0000256" key="10">
    <source>
        <dbReference type="ARBA" id="ARBA00022801"/>
    </source>
</evidence>
<keyword evidence="10 27" id="KW-0378">Hydrolase</keyword>
<evidence type="ECO:0000256" key="12">
    <source>
        <dbReference type="ARBA" id="ARBA00022824"/>
    </source>
</evidence>
<keyword evidence="14" id="KW-0106">Calcium</keyword>
<evidence type="ECO:0000256" key="15">
    <source>
        <dbReference type="ARBA" id="ARBA00022989"/>
    </source>
</evidence>
<dbReference type="GO" id="GO:0004252">
    <property type="term" value="F:serine-type endopeptidase activity"/>
    <property type="evidence" value="ECO:0007669"/>
    <property type="project" value="UniProtKB-UniRule"/>
</dbReference>
<dbReference type="GO" id="GO:0000139">
    <property type="term" value="C:Golgi membrane"/>
    <property type="evidence" value="ECO:0007669"/>
    <property type="project" value="UniProtKB-SubCell"/>
</dbReference>
<evidence type="ECO:0000256" key="21">
    <source>
        <dbReference type="ARBA" id="ARBA00023180"/>
    </source>
</evidence>
<feature type="region of interest" description="Disordered" evidence="28">
    <location>
        <begin position="1090"/>
        <end position="1119"/>
    </location>
</feature>
<feature type="domain" description="MBTPS1 fourth" evidence="32">
    <location>
        <begin position="660"/>
        <end position="786"/>
    </location>
</feature>
<dbReference type="InterPro" id="IPR057060">
    <property type="entry name" value="MBTPS1_3rd"/>
</dbReference>
<dbReference type="EC" id="3.4.21.112" evidence="24"/>
<dbReference type="PROSITE" id="PS00138">
    <property type="entry name" value="SUBTILASE_SER"/>
    <property type="match status" value="1"/>
</dbReference>
<evidence type="ECO:0000256" key="27">
    <source>
        <dbReference type="PROSITE-ProRule" id="PRU01240"/>
    </source>
</evidence>
<evidence type="ECO:0000256" key="28">
    <source>
        <dbReference type="SAM" id="MobiDB-lite"/>
    </source>
</evidence>
<keyword evidence="16" id="KW-0333">Golgi apparatus</keyword>
<dbReference type="InterPro" id="IPR015500">
    <property type="entry name" value="Peptidase_S8_subtilisin-rel"/>
</dbReference>
<dbReference type="AlphaFoldDB" id="A0A7R9GVU9"/>
<feature type="domain" description="MBTPS1 third" evidence="33">
    <location>
        <begin position="530"/>
        <end position="659"/>
    </location>
</feature>
<dbReference type="InterPro" id="IPR057032">
    <property type="entry name" value="MBTPS1_4th"/>
</dbReference>
<dbReference type="GO" id="GO:0008203">
    <property type="term" value="P:cholesterol metabolic process"/>
    <property type="evidence" value="ECO:0007669"/>
    <property type="project" value="UniProtKB-KW"/>
</dbReference>
<keyword evidence="12" id="KW-0256">Endoplasmic reticulum</keyword>
<evidence type="ECO:0000256" key="18">
    <source>
        <dbReference type="ARBA" id="ARBA00023136"/>
    </source>
</evidence>
<evidence type="ECO:0000256" key="20">
    <source>
        <dbReference type="ARBA" id="ARBA00023166"/>
    </source>
</evidence>
<evidence type="ECO:0000313" key="34">
    <source>
        <dbReference type="EMBL" id="CAD7399414.1"/>
    </source>
</evidence>
<evidence type="ECO:0000259" key="32">
    <source>
        <dbReference type="Pfam" id="PF23090"/>
    </source>
</evidence>
<evidence type="ECO:0000256" key="17">
    <source>
        <dbReference type="ARBA" id="ARBA00023098"/>
    </source>
</evidence>
<dbReference type="PANTHER" id="PTHR43806">
    <property type="entry name" value="PEPTIDASE S8"/>
    <property type="match status" value="1"/>
</dbReference>
<dbReference type="EMBL" id="OC317858">
    <property type="protein sequence ID" value="CAD7399414.1"/>
    <property type="molecule type" value="Genomic_DNA"/>
</dbReference>
<protein>
    <recommendedName>
        <fullName evidence="25">Membrane-bound transcription factor site-1 protease</fullName>
        <ecNumber evidence="24">3.4.21.112</ecNumber>
    </recommendedName>
    <alternativeName>
        <fullName evidence="26">Endopeptidase S1P</fullName>
    </alternativeName>
</protein>
<dbReference type="InterPro" id="IPR050131">
    <property type="entry name" value="Peptidase_S8_subtilisin-like"/>
</dbReference>
<evidence type="ECO:0000256" key="9">
    <source>
        <dbReference type="ARBA" id="ARBA00022729"/>
    </source>
</evidence>
<dbReference type="SUPFAM" id="SSF52743">
    <property type="entry name" value="Subtilisin-like"/>
    <property type="match status" value="1"/>
</dbReference>
<dbReference type="Pfam" id="PF23001">
    <property type="entry name" value="MBTP1_N"/>
    <property type="match status" value="1"/>
</dbReference>
<keyword evidence="19" id="KW-0865">Zymogen</keyword>
<feature type="active site" description="Charge relay system" evidence="27">
    <location>
        <position position="221"/>
    </location>
</feature>
<proteinExistence type="inferred from homology"/>
<dbReference type="Pfam" id="PF23090">
    <property type="entry name" value="MBTPS1_4th"/>
    <property type="match status" value="2"/>
</dbReference>
<dbReference type="Gene3D" id="3.40.50.200">
    <property type="entry name" value="Peptidase S8/S53 domain"/>
    <property type="match status" value="1"/>
</dbReference>
<keyword evidence="13 27" id="KW-0720">Serine protease</keyword>
<comment type="similarity">
    <text evidence="4 27">Belongs to the peptidase S8 family.</text>
</comment>
<keyword evidence="15 29" id="KW-1133">Transmembrane helix</keyword>
<comment type="cofactor">
    <cofactor evidence="1">
        <name>Ca(2+)</name>
        <dbReference type="ChEBI" id="CHEBI:29108"/>
    </cofactor>
</comment>
<organism evidence="34">
    <name type="scientific">Timema cristinae</name>
    <name type="common">Walking stick</name>
    <dbReference type="NCBI Taxonomy" id="61476"/>
    <lineage>
        <taxon>Eukaryota</taxon>
        <taxon>Metazoa</taxon>
        <taxon>Ecdysozoa</taxon>
        <taxon>Arthropoda</taxon>
        <taxon>Hexapoda</taxon>
        <taxon>Insecta</taxon>
        <taxon>Pterygota</taxon>
        <taxon>Neoptera</taxon>
        <taxon>Polyneoptera</taxon>
        <taxon>Phasmatodea</taxon>
        <taxon>Timematodea</taxon>
        <taxon>Timematoidea</taxon>
        <taxon>Timematidae</taxon>
        <taxon>Timema</taxon>
    </lineage>
</organism>
<feature type="active site" description="Charge relay system" evidence="27">
    <location>
        <position position="386"/>
    </location>
</feature>
<feature type="active site" description="Charge relay system" evidence="27">
    <location>
        <position position="190"/>
    </location>
</feature>
<keyword evidence="8 29" id="KW-0812">Transmembrane</keyword>
<dbReference type="GO" id="GO:0005789">
    <property type="term" value="C:endoplasmic reticulum membrane"/>
    <property type="evidence" value="ECO:0007669"/>
    <property type="project" value="UniProtKB-SubCell"/>
</dbReference>
<evidence type="ECO:0000256" key="23">
    <source>
        <dbReference type="ARBA" id="ARBA00050826"/>
    </source>
</evidence>
<evidence type="ECO:0000256" key="16">
    <source>
        <dbReference type="ARBA" id="ARBA00023034"/>
    </source>
</evidence>
<evidence type="ECO:0000256" key="14">
    <source>
        <dbReference type="ARBA" id="ARBA00022837"/>
    </source>
</evidence>
<evidence type="ECO:0000256" key="3">
    <source>
        <dbReference type="ARBA" id="ARBA00004194"/>
    </source>
</evidence>
<dbReference type="FunFam" id="3.40.50.200:FF:000008">
    <property type="entry name" value="Membrane-bound transcription factor site-1 protease preproprotein"/>
    <property type="match status" value="1"/>
</dbReference>
<dbReference type="PROSITE" id="PS51892">
    <property type="entry name" value="SUBTILASE"/>
    <property type="match status" value="1"/>
</dbReference>
<evidence type="ECO:0000259" key="30">
    <source>
        <dbReference type="Pfam" id="PF00082"/>
    </source>
</evidence>
<keyword evidence="18 29" id="KW-0472">Membrane</keyword>
<dbReference type="Pfam" id="PF23094">
    <property type="entry name" value="MBTPS1_3rd"/>
    <property type="match status" value="1"/>
</dbReference>
<evidence type="ECO:0000256" key="5">
    <source>
        <dbReference type="ARBA" id="ARBA00022548"/>
    </source>
</evidence>
<evidence type="ECO:0000256" key="6">
    <source>
        <dbReference type="ARBA" id="ARBA00022553"/>
    </source>
</evidence>
<dbReference type="InterPro" id="IPR023828">
    <property type="entry name" value="Peptidase_S8_Ser-AS"/>
</dbReference>
<evidence type="ECO:0000256" key="26">
    <source>
        <dbReference type="ARBA" id="ARBA00081324"/>
    </source>
</evidence>
<dbReference type="InterPro" id="IPR022398">
    <property type="entry name" value="Peptidase_S8_His-AS"/>
</dbReference>
<dbReference type="InterPro" id="IPR036852">
    <property type="entry name" value="Peptidase_S8/S53_dom_sf"/>
</dbReference>
<name>A0A7R9GVU9_TIMCR</name>
<keyword evidence="21" id="KW-0325">Glycoprotein</keyword>
<reference evidence="34" key="1">
    <citation type="submission" date="2020-11" db="EMBL/GenBank/DDBJ databases">
        <authorList>
            <person name="Tran Van P."/>
        </authorList>
    </citation>
    <scope>NUCLEOTIDE SEQUENCE</scope>
</reference>
<dbReference type="GO" id="GO:0006508">
    <property type="term" value="P:proteolysis"/>
    <property type="evidence" value="ECO:0007669"/>
    <property type="project" value="UniProtKB-KW"/>
</dbReference>
<comment type="catalytic activity">
    <reaction evidence="23">
        <text>Processes precursors containing basic and hydrophobic/aliphatic residues at P4 and P2, respectively, with a relatively relaxed acceptance of amino acids at P1 and P3.</text>
        <dbReference type="EC" id="3.4.21.112"/>
    </reaction>
</comment>
<feature type="domain" description="Membrane-bound transcription factor site-1 protease-like N-terminal" evidence="31">
    <location>
        <begin position="21"/>
        <end position="103"/>
    </location>
</feature>
<dbReference type="InterPro" id="IPR055143">
    <property type="entry name" value="MBTP1_N"/>
</dbReference>
<keyword evidence="20" id="KW-1207">Sterol metabolism</keyword>
<dbReference type="Pfam" id="PF00082">
    <property type="entry name" value="Peptidase_S8"/>
    <property type="match status" value="1"/>
</dbReference>
<feature type="compositionally biased region" description="Pro residues" evidence="28">
    <location>
        <begin position="1101"/>
        <end position="1110"/>
    </location>
</feature>
<accession>A0A7R9GVU9</accession>
<keyword evidence="22" id="KW-0753">Steroid metabolism</keyword>
<keyword evidence="9" id="KW-0732">Signal</keyword>
<dbReference type="InterPro" id="IPR000209">
    <property type="entry name" value="Peptidase_S8/S53_dom"/>
</dbReference>
<evidence type="ECO:0000256" key="24">
    <source>
        <dbReference type="ARBA" id="ARBA00066596"/>
    </source>
</evidence>
<feature type="domain" description="MBTPS1 fourth" evidence="32">
    <location>
        <begin position="875"/>
        <end position="1011"/>
    </location>
</feature>
<evidence type="ECO:0000256" key="11">
    <source>
        <dbReference type="ARBA" id="ARBA00022813"/>
    </source>
</evidence>
<evidence type="ECO:0000256" key="25">
    <source>
        <dbReference type="ARBA" id="ARBA00067283"/>
    </source>
</evidence>
<keyword evidence="6" id="KW-0597">Phosphoprotein</keyword>
<keyword evidence="5" id="KW-0153">Cholesterol metabolism</keyword>
<dbReference type="PRINTS" id="PR00723">
    <property type="entry name" value="SUBTILISIN"/>
</dbReference>
<evidence type="ECO:0000256" key="7">
    <source>
        <dbReference type="ARBA" id="ARBA00022670"/>
    </source>
</evidence>
<dbReference type="PROSITE" id="PS00137">
    <property type="entry name" value="SUBTILASE_HIS"/>
    <property type="match status" value="1"/>
</dbReference>
<evidence type="ECO:0000256" key="1">
    <source>
        <dbReference type="ARBA" id="ARBA00001913"/>
    </source>
</evidence>
<evidence type="ECO:0000259" key="33">
    <source>
        <dbReference type="Pfam" id="PF23094"/>
    </source>
</evidence>
<evidence type="ECO:0000256" key="8">
    <source>
        <dbReference type="ARBA" id="ARBA00022692"/>
    </source>
</evidence>
<dbReference type="PANTHER" id="PTHR43806:SF7">
    <property type="entry name" value="MEMBRANE-BOUND TRANSCRIPTION FACTOR SITE-1 PROTEASE"/>
    <property type="match status" value="1"/>
</dbReference>
<feature type="transmembrane region" description="Helical" evidence="29">
    <location>
        <begin position="1194"/>
        <end position="1214"/>
    </location>
</feature>